<reference evidence="1 2" key="1">
    <citation type="submission" date="2024-02" db="EMBL/GenBank/DDBJ databases">
        <title>Discinaceae phylogenomics.</title>
        <authorList>
            <person name="Dirks A.C."/>
            <person name="James T.Y."/>
        </authorList>
    </citation>
    <scope>NUCLEOTIDE SEQUENCE [LARGE SCALE GENOMIC DNA]</scope>
    <source>
        <strain evidence="1 2">ACD0624</strain>
    </source>
</reference>
<gene>
    <name evidence="1" type="ORF">Q9L58_010576</name>
</gene>
<organism evidence="1 2">
    <name type="scientific">Discina gigas</name>
    <dbReference type="NCBI Taxonomy" id="1032678"/>
    <lineage>
        <taxon>Eukaryota</taxon>
        <taxon>Fungi</taxon>
        <taxon>Dikarya</taxon>
        <taxon>Ascomycota</taxon>
        <taxon>Pezizomycotina</taxon>
        <taxon>Pezizomycetes</taxon>
        <taxon>Pezizales</taxon>
        <taxon>Discinaceae</taxon>
        <taxon>Discina</taxon>
    </lineage>
</organism>
<feature type="non-terminal residue" evidence="1">
    <location>
        <position position="97"/>
    </location>
</feature>
<keyword evidence="2" id="KW-1185">Reference proteome</keyword>
<protein>
    <submittedName>
        <fullName evidence="1">Uncharacterized protein</fullName>
    </submittedName>
</protein>
<evidence type="ECO:0000313" key="1">
    <source>
        <dbReference type="EMBL" id="KAL0630577.1"/>
    </source>
</evidence>
<dbReference type="Proteomes" id="UP001447188">
    <property type="component" value="Unassembled WGS sequence"/>
</dbReference>
<accession>A0ABR3G3R1</accession>
<comment type="caution">
    <text evidence="1">The sequence shown here is derived from an EMBL/GenBank/DDBJ whole genome shotgun (WGS) entry which is preliminary data.</text>
</comment>
<name>A0ABR3G3R1_9PEZI</name>
<feature type="non-terminal residue" evidence="1">
    <location>
        <position position="1"/>
    </location>
</feature>
<dbReference type="EMBL" id="JBBBZM010000496">
    <property type="protein sequence ID" value="KAL0630577.1"/>
    <property type="molecule type" value="Genomic_DNA"/>
</dbReference>
<sequence length="97" mass="10137">GVKFGRSIEVKLTFIWNKIGTGIVSSTGGGPGGFSLATPFLLFGGAGGKAGLGDVEEEDLPNDESAGKIQNESGLRSYLLAEGKSNDYIDKMIKDIK</sequence>
<evidence type="ECO:0000313" key="2">
    <source>
        <dbReference type="Proteomes" id="UP001447188"/>
    </source>
</evidence>
<proteinExistence type="predicted"/>